<dbReference type="Proteomes" id="UP001320168">
    <property type="component" value="Unassembled WGS sequence"/>
</dbReference>
<evidence type="ECO:0000313" key="3">
    <source>
        <dbReference type="Proteomes" id="UP001320168"/>
    </source>
</evidence>
<dbReference type="EMBL" id="JABFTX010000006">
    <property type="protein sequence ID" value="MCE8005305.1"/>
    <property type="molecule type" value="Genomic_DNA"/>
</dbReference>
<sequence length="74" mass="7954">MDSAEAFEAAAGFDTNTIFLVLAAAGCVAAILWAAWALISTYRGWAKGNVDGDVMSFAAVRLLLLILIFIWLFV</sequence>
<comment type="caution">
    <text evidence="2">The sequence shown here is derived from an EMBL/GenBank/DDBJ whole genome shotgun (WGS) entry which is preliminary data.</text>
</comment>
<name>A0ABS9A9I5_9GAMM</name>
<dbReference type="Pfam" id="PF11660">
    <property type="entry name" value="DUF3262"/>
    <property type="match status" value="1"/>
</dbReference>
<keyword evidence="1" id="KW-0812">Transmembrane</keyword>
<dbReference type="RefSeq" id="WP_234271808.1">
    <property type="nucleotide sequence ID" value="NZ_JABFTX010000006.1"/>
</dbReference>
<dbReference type="NCBIfam" id="TIGR03758">
    <property type="entry name" value="conj_TIGR03758"/>
    <property type="match status" value="1"/>
</dbReference>
<protein>
    <submittedName>
        <fullName evidence="2">TIGR03758 family integrating conjugative element protein</fullName>
    </submittedName>
</protein>
<keyword evidence="1" id="KW-1133">Transmembrane helix</keyword>
<organism evidence="2 3">
    <name type="scientific">Billgrantia ethanolica</name>
    <dbReference type="NCBI Taxonomy" id="2733486"/>
    <lineage>
        <taxon>Bacteria</taxon>
        <taxon>Pseudomonadati</taxon>
        <taxon>Pseudomonadota</taxon>
        <taxon>Gammaproteobacteria</taxon>
        <taxon>Oceanospirillales</taxon>
        <taxon>Halomonadaceae</taxon>
        <taxon>Billgrantia</taxon>
    </lineage>
</organism>
<accession>A0ABS9A9I5</accession>
<gene>
    <name evidence="2" type="ORF">HOP53_20945</name>
</gene>
<evidence type="ECO:0000256" key="1">
    <source>
        <dbReference type="SAM" id="Phobius"/>
    </source>
</evidence>
<keyword evidence="1" id="KW-0472">Membrane</keyword>
<feature type="transmembrane region" description="Helical" evidence="1">
    <location>
        <begin position="54"/>
        <end position="73"/>
    </location>
</feature>
<keyword evidence="3" id="KW-1185">Reference proteome</keyword>
<feature type="transmembrane region" description="Helical" evidence="1">
    <location>
        <begin position="18"/>
        <end position="42"/>
    </location>
</feature>
<reference evidence="2 3" key="1">
    <citation type="journal article" date="2021" name="Front. Microbiol.">
        <title>Aerobic Denitrification and Heterotrophic Sulfur Oxidation in the Genus Halomonas Revealed by Six Novel Species Characterizations and Genome-Based Analysis.</title>
        <authorList>
            <person name="Wang L."/>
            <person name="Shao Z."/>
        </authorList>
    </citation>
    <scope>NUCLEOTIDE SEQUENCE [LARGE SCALE GENOMIC DNA]</scope>
    <source>
        <strain evidence="2 3">MCCC 1A11081</strain>
    </source>
</reference>
<dbReference type="InterPro" id="IPR021676">
    <property type="entry name" value="DUF3262"/>
</dbReference>
<proteinExistence type="predicted"/>
<evidence type="ECO:0000313" key="2">
    <source>
        <dbReference type="EMBL" id="MCE8005305.1"/>
    </source>
</evidence>